<feature type="transmembrane region" description="Helical" evidence="6">
    <location>
        <begin position="35"/>
        <end position="56"/>
    </location>
</feature>
<evidence type="ECO:0000313" key="7">
    <source>
        <dbReference type="EMBL" id="BBG30749.1"/>
    </source>
</evidence>
<feature type="transmembrane region" description="Helical" evidence="6">
    <location>
        <begin position="287"/>
        <end position="310"/>
    </location>
</feature>
<dbReference type="PANTHER" id="PTHR30238">
    <property type="entry name" value="MEMBRANE BOUND PREDICTED REDOX MODULATOR"/>
    <property type="match status" value="1"/>
</dbReference>
<dbReference type="InterPro" id="IPR022369">
    <property type="entry name" value="Integral_membrane_TerC_rswitch"/>
</dbReference>
<evidence type="ECO:0000256" key="1">
    <source>
        <dbReference type="ARBA" id="ARBA00004141"/>
    </source>
</evidence>
<dbReference type="InterPro" id="IPR005496">
    <property type="entry name" value="Integral_membrane_TerC"/>
</dbReference>
<evidence type="ECO:0000256" key="5">
    <source>
        <dbReference type="ARBA" id="ARBA00023136"/>
    </source>
</evidence>
<dbReference type="GO" id="GO:0016020">
    <property type="term" value="C:membrane"/>
    <property type="evidence" value="ECO:0007669"/>
    <property type="project" value="UniProtKB-SubCell"/>
</dbReference>
<dbReference type="NCBIfam" id="TIGR03718">
    <property type="entry name" value="R_switched_Alx"/>
    <property type="match status" value="1"/>
</dbReference>
<dbReference type="EMBL" id="AP018933">
    <property type="protein sequence ID" value="BBG30749.1"/>
    <property type="molecule type" value="Genomic_DNA"/>
</dbReference>
<keyword evidence="5 6" id="KW-0472">Membrane</keyword>
<evidence type="ECO:0000256" key="6">
    <source>
        <dbReference type="SAM" id="Phobius"/>
    </source>
</evidence>
<feature type="transmembrane region" description="Helical" evidence="6">
    <location>
        <begin position="160"/>
        <end position="178"/>
    </location>
</feature>
<dbReference type="AlphaFoldDB" id="A0A348HGJ7"/>
<name>A0A348HGJ7_9GAMM</name>
<proteinExistence type="inferred from homology"/>
<keyword evidence="8" id="KW-1185">Reference proteome</keyword>
<sequence length="358" mass="39214">MLVGHSDERCVANDNDMTAKQESLTVENTLQVPGWVWGVTLLVTLGLFIFDFVAHVRKPHAPTLKESAVWSAFFIALAILFGIGLTWLTGPTHGGEFFAGFVTEKSLSVDNLFVFALIMAKFSIPPRFQQKALLIGVGMALVMRGGLIALGAAALERYSWLFYLFGLFLLYSAVKLIIEHFAHNDDSEEMPKILVWLQRWLPISDKVDSPHLLEHQTDAQGRRRWVATPIMAVVIALGITDLLFAFDSIPAIYGLTSSAYIVFTANAFALLGLIQLYFLLHGLMSKLTYLGVGLSCLLAFIGVKLVLHALHQNTLPFINDGQPLHGVPDIGTGLSLSIIGVILGLTVMASLIKGRQQA</sequence>
<evidence type="ECO:0000256" key="3">
    <source>
        <dbReference type="ARBA" id="ARBA00022692"/>
    </source>
</evidence>
<organism evidence="7 8">
    <name type="scientific">Zymobacter palmae</name>
    <dbReference type="NCBI Taxonomy" id="33074"/>
    <lineage>
        <taxon>Bacteria</taxon>
        <taxon>Pseudomonadati</taxon>
        <taxon>Pseudomonadota</taxon>
        <taxon>Gammaproteobacteria</taxon>
        <taxon>Oceanospirillales</taxon>
        <taxon>Halomonadaceae</taxon>
        <taxon>Zymobacter group</taxon>
        <taxon>Zymobacter</taxon>
    </lineage>
</organism>
<feature type="transmembrane region" description="Helical" evidence="6">
    <location>
        <begin position="132"/>
        <end position="154"/>
    </location>
</feature>
<dbReference type="RefSeq" id="WP_232012838.1">
    <property type="nucleotide sequence ID" value="NZ_AP018933.1"/>
</dbReference>
<accession>A0A348HGJ7</accession>
<dbReference type="KEGG" id="zpl:ZBT109_2003"/>
<evidence type="ECO:0000256" key="2">
    <source>
        <dbReference type="ARBA" id="ARBA00007511"/>
    </source>
</evidence>
<dbReference type="Proteomes" id="UP000267342">
    <property type="component" value="Chromosome"/>
</dbReference>
<evidence type="ECO:0000256" key="4">
    <source>
        <dbReference type="ARBA" id="ARBA00022989"/>
    </source>
</evidence>
<feature type="transmembrane region" description="Helical" evidence="6">
    <location>
        <begin position="68"/>
        <end position="88"/>
    </location>
</feature>
<evidence type="ECO:0000313" key="8">
    <source>
        <dbReference type="Proteomes" id="UP000267342"/>
    </source>
</evidence>
<gene>
    <name evidence="7" type="ORF">ZBT109_2003</name>
</gene>
<comment type="subcellular location">
    <subcellularLocation>
        <location evidence="1">Membrane</location>
        <topology evidence="1">Multi-pass membrane protein</topology>
    </subcellularLocation>
</comment>
<protein>
    <submittedName>
        <fullName evidence="7">Integral membrane protein TerC</fullName>
    </submittedName>
</protein>
<feature type="transmembrane region" description="Helical" evidence="6">
    <location>
        <begin position="258"/>
        <end position="280"/>
    </location>
</feature>
<keyword evidence="3 6" id="KW-0812">Transmembrane</keyword>
<dbReference type="PANTHER" id="PTHR30238:SF0">
    <property type="entry name" value="THYLAKOID MEMBRANE PROTEIN TERC, CHLOROPLASTIC"/>
    <property type="match status" value="1"/>
</dbReference>
<feature type="transmembrane region" description="Helical" evidence="6">
    <location>
        <begin position="225"/>
        <end position="246"/>
    </location>
</feature>
<dbReference type="Pfam" id="PF03741">
    <property type="entry name" value="TerC"/>
    <property type="match status" value="1"/>
</dbReference>
<feature type="transmembrane region" description="Helical" evidence="6">
    <location>
        <begin position="100"/>
        <end position="120"/>
    </location>
</feature>
<keyword evidence="4 6" id="KW-1133">Transmembrane helix</keyword>
<comment type="similarity">
    <text evidence="2">Belongs to the TerC family.</text>
</comment>
<reference evidence="7 8" key="1">
    <citation type="submission" date="2018-09" db="EMBL/GenBank/DDBJ databases">
        <title>Zymobacter palmae IAM14233 (=T109) whole genome analysis.</title>
        <authorList>
            <person name="Yanase H."/>
        </authorList>
    </citation>
    <scope>NUCLEOTIDE SEQUENCE [LARGE SCALE GENOMIC DNA]</scope>
    <source>
        <strain evidence="7 8">IAM14233</strain>
    </source>
</reference>
<feature type="transmembrane region" description="Helical" evidence="6">
    <location>
        <begin position="330"/>
        <end position="352"/>
    </location>
</feature>